<dbReference type="GO" id="GO:0046872">
    <property type="term" value="F:metal ion binding"/>
    <property type="evidence" value="ECO:0007669"/>
    <property type="project" value="UniProtKB-KW"/>
</dbReference>
<evidence type="ECO:0000256" key="2">
    <source>
        <dbReference type="ARBA" id="ARBA00022723"/>
    </source>
</evidence>
<dbReference type="OrthoDB" id="5945905at2759"/>
<name>A0A8H6XLU6_9AGAR</name>
<comment type="cofactor">
    <cofactor evidence="1">
        <name>a divalent metal cation</name>
        <dbReference type="ChEBI" id="CHEBI:60240"/>
    </cofactor>
</comment>
<reference evidence="4" key="1">
    <citation type="submission" date="2020-05" db="EMBL/GenBank/DDBJ databases">
        <title>Mycena genomes resolve the evolution of fungal bioluminescence.</title>
        <authorList>
            <person name="Tsai I.J."/>
        </authorList>
    </citation>
    <scope>NUCLEOTIDE SEQUENCE</scope>
    <source>
        <strain evidence="4">CCC161011</strain>
    </source>
</reference>
<accession>A0A8H6XLU6</accession>
<gene>
    <name evidence="4" type="ORF">MVEN_01692000</name>
</gene>
<proteinExistence type="predicted"/>
<evidence type="ECO:0000256" key="1">
    <source>
        <dbReference type="ARBA" id="ARBA00001968"/>
    </source>
</evidence>
<comment type="caution">
    <text evidence="4">The sequence shown here is derived from an EMBL/GenBank/DDBJ whole genome shotgun (WGS) entry which is preliminary data.</text>
</comment>
<protein>
    <recommendedName>
        <fullName evidence="3">DDE Tnp4 domain-containing protein</fullName>
    </recommendedName>
</protein>
<dbReference type="AlphaFoldDB" id="A0A8H6XLU6"/>
<evidence type="ECO:0000259" key="3">
    <source>
        <dbReference type="Pfam" id="PF13359"/>
    </source>
</evidence>
<evidence type="ECO:0000313" key="5">
    <source>
        <dbReference type="Proteomes" id="UP000620124"/>
    </source>
</evidence>
<sequence>MQEEVHVLAKALDLPDVIECMQKQIKEDRVMALCMLLRCLAYPSRLVDIEFQFGWGPVEFHGITCLEAATIWHRWKYLLCFDSEHLTLDVLVHFAATFTCKGCPIDLIVAIINGTLKKIAHPSQNQHIVFNGWKRMHCLKYHLVVMPDGIIIHIFSPVEGWRHDATLLWQSGLLDILDKHFWGPNGKMYFIYGDPAYPTAGHIMAPL</sequence>
<keyword evidence="2" id="KW-0479">Metal-binding</keyword>
<organism evidence="4 5">
    <name type="scientific">Mycena venus</name>
    <dbReference type="NCBI Taxonomy" id="2733690"/>
    <lineage>
        <taxon>Eukaryota</taxon>
        <taxon>Fungi</taxon>
        <taxon>Dikarya</taxon>
        <taxon>Basidiomycota</taxon>
        <taxon>Agaricomycotina</taxon>
        <taxon>Agaricomycetes</taxon>
        <taxon>Agaricomycetidae</taxon>
        <taxon>Agaricales</taxon>
        <taxon>Marasmiineae</taxon>
        <taxon>Mycenaceae</taxon>
        <taxon>Mycena</taxon>
    </lineage>
</organism>
<evidence type="ECO:0000313" key="4">
    <source>
        <dbReference type="EMBL" id="KAF7344025.1"/>
    </source>
</evidence>
<dbReference type="Proteomes" id="UP000620124">
    <property type="component" value="Unassembled WGS sequence"/>
</dbReference>
<feature type="domain" description="DDE Tnp4" evidence="3">
    <location>
        <begin position="113"/>
        <end position="206"/>
    </location>
</feature>
<dbReference type="InterPro" id="IPR027806">
    <property type="entry name" value="HARBI1_dom"/>
</dbReference>
<keyword evidence="5" id="KW-1185">Reference proteome</keyword>
<dbReference type="EMBL" id="JACAZI010000015">
    <property type="protein sequence ID" value="KAF7344025.1"/>
    <property type="molecule type" value="Genomic_DNA"/>
</dbReference>
<dbReference type="Pfam" id="PF13359">
    <property type="entry name" value="DDE_Tnp_4"/>
    <property type="match status" value="1"/>
</dbReference>